<organism evidence="1 2">
    <name type="scientific">Ramazzottius varieornatus</name>
    <name type="common">Water bear</name>
    <name type="synonym">Tardigrade</name>
    <dbReference type="NCBI Taxonomy" id="947166"/>
    <lineage>
        <taxon>Eukaryota</taxon>
        <taxon>Metazoa</taxon>
        <taxon>Ecdysozoa</taxon>
        <taxon>Tardigrada</taxon>
        <taxon>Eutardigrada</taxon>
        <taxon>Parachela</taxon>
        <taxon>Hypsibioidea</taxon>
        <taxon>Ramazzottiidae</taxon>
        <taxon>Ramazzottius</taxon>
    </lineage>
</organism>
<dbReference type="OrthoDB" id="6109579at2759"/>
<comment type="caution">
    <text evidence="1">The sequence shown here is derived from an EMBL/GenBank/DDBJ whole genome shotgun (WGS) entry which is preliminary data.</text>
</comment>
<evidence type="ECO:0000313" key="2">
    <source>
        <dbReference type="Proteomes" id="UP000186922"/>
    </source>
</evidence>
<dbReference type="Proteomes" id="UP000186922">
    <property type="component" value="Unassembled WGS sequence"/>
</dbReference>
<accession>A0A1D1ULW8</accession>
<dbReference type="STRING" id="947166.A0A1D1ULW8"/>
<gene>
    <name evidence="1" type="primary">RvY_03107-1</name>
    <name evidence="1" type="synonym">RvY_03107.1</name>
    <name evidence="1" type="ORF">RvY_03107</name>
</gene>
<reference evidence="1 2" key="1">
    <citation type="journal article" date="2016" name="Nat. Commun.">
        <title>Extremotolerant tardigrade genome and improved radiotolerance of human cultured cells by tardigrade-unique protein.</title>
        <authorList>
            <person name="Hashimoto T."/>
            <person name="Horikawa D.D."/>
            <person name="Saito Y."/>
            <person name="Kuwahara H."/>
            <person name="Kozuka-Hata H."/>
            <person name="Shin-I T."/>
            <person name="Minakuchi Y."/>
            <person name="Ohishi K."/>
            <person name="Motoyama A."/>
            <person name="Aizu T."/>
            <person name="Enomoto A."/>
            <person name="Kondo K."/>
            <person name="Tanaka S."/>
            <person name="Hara Y."/>
            <person name="Koshikawa S."/>
            <person name="Sagara H."/>
            <person name="Miura T."/>
            <person name="Yokobori S."/>
            <person name="Miyagawa K."/>
            <person name="Suzuki Y."/>
            <person name="Kubo T."/>
            <person name="Oyama M."/>
            <person name="Kohara Y."/>
            <person name="Fujiyama A."/>
            <person name="Arakawa K."/>
            <person name="Katayama T."/>
            <person name="Toyoda A."/>
            <person name="Kunieda T."/>
        </authorList>
    </citation>
    <scope>NUCLEOTIDE SEQUENCE [LARGE SCALE GENOMIC DNA]</scope>
    <source>
        <strain evidence="1 2">YOKOZUNA-1</strain>
    </source>
</reference>
<name>A0A1D1ULW8_RAMVA</name>
<evidence type="ECO:0000313" key="1">
    <source>
        <dbReference type="EMBL" id="GAU90729.1"/>
    </source>
</evidence>
<protein>
    <submittedName>
        <fullName evidence="1">Uncharacterized protein</fullName>
    </submittedName>
</protein>
<sequence>MYSLSALKTQLTARGFYADTPKQHENFANNVPEQLRRSLFVDMKWAEFSGKVFSDIAEQSKNLITGVSIKVKFTLNKPEFHLRTSRPIAPAGEATLPDTDHHNKEACRNSAKYHKEKQISRASVIPRGVQTHRIPSTHMGELPEMVLCALVENINLQGSFETNPFKFVHKNMTRISVEVDGVSYPTKSYDVQFGGGRSLEAPDGLLDVLGRKQLSGGGEEKRPVTHTRDLKCPCEIYVAAQKRRKCVRINKMLKLPCHNHELAKELWNLNPDFEGRWQDLIDKSPDDSRNYLNNSWYTCRHKWSMAFRNNARTYGINTNSTIGSFFHALKGAIKLHRRTAPHNFELIQIVYAFCCEKVSLSIYTWYLNQTTKLSINVEAQYQPVFDELGHTINDWAVRAIHIQFKLFLKNKYEVEQWADGSATLTSTNDRIFYIHPGKEE</sequence>
<dbReference type="EMBL" id="BDGG01000001">
    <property type="protein sequence ID" value="GAU90729.1"/>
    <property type="molecule type" value="Genomic_DNA"/>
</dbReference>
<keyword evidence="2" id="KW-1185">Reference proteome</keyword>
<dbReference type="AlphaFoldDB" id="A0A1D1ULW8"/>
<proteinExistence type="predicted"/>